<evidence type="ECO:0000313" key="2">
    <source>
        <dbReference type="EMBL" id="KAF0907495.1"/>
    </source>
</evidence>
<sequence length="102" mass="10713">MTETPLLPAIASLDSEAAVDGGEATKQRSSVDHGPLDEVHGGWDAWPASTATAPAKAERPQTMRGISKQLQFEDTEEDLGGQLPAFMATRRESALAPAPVDG</sequence>
<reference evidence="2 3" key="1">
    <citation type="submission" date="2019-11" db="EMBL/GenBank/DDBJ databases">
        <title>Whole genome sequence of Oryza granulata.</title>
        <authorList>
            <person name="Li W."/>
        </authorList>
    </citation>
    <scope>NUCLEOTIDE SEQUENCE [LARGE SCALE GENOMIC DNA]</scope>
    <source>
        <strain evidence="3">cv. Menghai</strain>
        <tissue evidence="2">Leaf</tissue>
    </source>
</reference>
<comment type="caution">
    <text evidence="2">The sequence shown here is derived from an EMBL/GenBank/DDBJ whole genome shotgun (WGS) entry which is preliminary data.</text>
</comment>
<gene>
    <name evidence="2" type="ORF">E2562_017420</name>
</gene>
<evidence type="ECO:0000256" key="1">
    <source>
        <dbReference type="SAM" id="MobiDB-lite"/>
    </source>
</evidence>
<dbReference type="EMBL" id="SPHZ02000007">
    <property type="protein sequence ID" value="KAF0907495.1"/>
    <property type="molecule type" value="Genomic_DNA"/>
</dbReference>
<accession>A0A6G1D3P9</accession>
<organism evidence="2 3">
    <name type="scientific">Oryza meyeriana var. granulata</name>
    <dbReference type="NCBI Taxonomy" id="110450"/>
    <lineage>
        <taxon>Eukaryota</taxon>
        <taxon>Viridiplantae</taxon>
        <taxon>Streptophyta</taxon>
        <taxon>Embryophyta</taxon>
        <taxon>Tracheophyta</taxon>
        <taxon>Spermatophyta</taxon>
        <taxon>Magnoliopsida</taxon>
        <taxon>Liliopsida</taxon>
        <taxon>Poales</taxon>
        <taxon>Poaceae</taxon>
        <taxon>BOP clade</taxon>
        <taxon>Oryzoideae</taxon>
        <taxon>Oryzeae</taxon>
        <taxon>Oryzinae</taxon>
        <taxon>Oryza</taxon>
        <taxon>Oryza meyeriana</taxon>
    </lineage>
</organism>
<dbReference type="AlphaFoldDB" id="A0A6G1D3P9"/>
<feature type="region of interest" description="Disordered" evidence="1">
    <location>
        <begin position="1"/>
        <end position="61"/>
    </location>
</feature>
<protein>
    <submittedName>
        <fullName evidence="2">Uncharacterized protein</fullName>
    </submittedName>
</protein>
<evidence type="ECO:0000313" key="3">
    <source>
        <dbReference type="Proteomes" id="UP000479710"/>
    </source>
</evidence>
<keyword evidence="3" id="KW-1185">Reference proteome</keyword>
<name>A0A6G1D3P9_9ORYZ</name>
<proteinExistence type="predicted"/>
<feature type="compositionally biased region" description="Basic and acidic residues" evidence="1">
    <location>
        <begin position="23"/>
        <end position="41"/>
    </location>
</feature>
<dbReference type="Proteomes" id="UP000479710">
    <property type="component" value="Unassembled WGS sequence"/>
</dbReference>